<protein>
    <recommendedName>
        <fullName evidence="4">BZIP domain-containing protein</fullName>
    </recommendedName>
</protein>
<gene>
    <name evidence="2" type="ORF">HRR80_005001</name>
</gene>
<organism evidence="2 3">
    <name type="scientific">Exophiala dermatitidis</name>
    <name type="common">Black yeast-like fungus</name>
    <name type="synonym">Wangiella dermatitidis</name>
    <dbReference type="NCBI Taxonomy" id="5970"/>
    <lineage>
        <taxon>Eukaryota</taxon>
        <taxon>Fungi</taxon>
        <taxon>Dikarya</taxon>
        <taxon>Ascomycota</taxon>
        <taxon>Pezizomycotina</taxon>
        <taxon>Eurotiomycetes</taxon>
        <taxon>Chaetothyriomycetidae</taxon>
        <taxon>Chaetothyriales</taxon>
        <taxon>Herpotrichiellaceae</taxon>
        <taxon>Exophiala</taxon>
    </lineage>
</organism>
<dbReference type="EMBL" id="JAJGCB010000009">
    <property type="protein sequence ID" value="KAJ8990940.1"/>
    <property type="molecule type" value="Genomic_DNA"/>
</dbReference>
<evidence type="ECO:0000313" key="3">
    <source>
        <dbReference type="Proteomes" id="UP001161757"/>
    </source>
</evidence>
<comment type="caution">
    <text evidence="2">The sequence shown here is derived from an EMBL/GenBank/DDBJ whole genome shotgun (WGS) entry which is preliminary data.</text>
</comment>
<dbReference type="PANTHER" id="PTHR38116:SF1">
    <property type="entry name" value="BZIP DOMAIN-CONTAINING PROTEIN"/>
    <property type="match status" value="1"/>
</dbReference>
<reference evidence="2" key="1">
    <citation type="submission" date="2023-01" db="EMBL/GenBank/DDBJ databases">
        <title>Exophiala dermititidis isolated from Cystic Fibrosis Patient.</title>
        <authorList>
            <person name="Kurbessoian T."/>
            <person name="Crocker A."/>
            <person name="Murante D."/>
            <person name="Hogan D.A."/>
            <person name="Stajich J.E."/>
        </authorList>
    </citation>
    <scope>NUCLEOTIDE SEQUENCE</scope>
    <source>
        <strain evidence="2">Ex8</strain>
    </source>
</reference>
<name>A0AAN6EVZ0_EXODE</name>
<dbReference type="InterPro" id="IPR021833">
    <property type="entry name" value="DUF3425"/>
</dbReference>
<feature type="region of interest" description="Disordered" evidence="1">
    <location>
        <begin position="281"/>
        <end position="314"/>
    </location>
</feature>
<dbReference type="Pfam" id="PF11905">
    <property type="entry name" value="DUF3425"/>
    <property type="match status" value="1"/>
</dbReference>
<feature type="region of interest" description="Disordered" evidence="1">
    <location>
        <begin position="48"/>
        <end position="83"/>
    </location>
</feature>
<sequence>MLSKAMSGIATVIPKRIKAKPKAHAEVQSIEDEWVGVTDPVIRRKLQNRVNQRAARRRKAAAARQSNSNNSSTSSISESASGSASQHSAFSSSINELTSLANQSVVADWTSAVKTSSDKTTQQQSAFLSIRRRHSYQEWDKFLTGPKGSEIMASATRCQRERGRDRKDSVLLPPPRDHLICLLQFNVYRAFVSNVALLGLDLNLMYTDDYPSPFLPLSQSANSQIRQLPPTLQPTELQKTIAHHAQWDVIPDPDLRDNILRFGEENIDDVELCLDMVGDGNYDDDSTERSQVGSSNGKKDLDVDLDADAGTEPETQHKVGFIAWGEPWDVNGWEVTRGFALKWPFLLRSATRIQESTNRWRVRRGQKPLDFERILSQGTTSGDK</sequence>
<feature type="compositionally biased region" description="Low complexity" evidence="1">
    <location>
        <begin position="62"/>
        <end position="83"/>
    </location>
</feature>
<evidence type="ECO:0000313" key="2">
    <source>
        <dbReference type="EMBL" id="KAJ8990940.1"/>
    </source>
</evidence>
<proteinExistence type="predicted"/>
<evidence type="ECO:0000256" key="1">
    <source>
        <dbReference type="SAM" id="MobiDB-lite"/>
    </source>
</evidence>
<dbReference type="PANTHER" id="PTHR38116">
    <property type="entry name" value="CHROMOSOME 7, WHOLE GENOME SHOTGUN SEQUENCE"/>
    <property type="match status" value="1"/>
</dbReference>
<accession>A0AAN6EVZ0</accession>
<dbReference type="Proteomes" id="UP001161757">
    <property type="component" value="Unassembled WGS sequence"/>
</dbReference>
<dbReference type="AlphaFoldDB" id="A0AAN6EVZ0"/>
<evidence type="ECO:0008006" key="4">
    <source>
        <dbReference type="Google" id="ProtNLM"/>
    </source>
</evidence>